<organism evidence="2">
    <name type="scientific">hydrothermal vent metagenome</name>
    <dbReference type="NCBI Taxonomy" id="652676"/>
    <lineage>
        <taxon>unclassified sequences</taxon>
        <taxon>metagenomes</taxon>
        <taxon>ecological metagenomes</taxon>
    </lineage>
</organism>
<gene>
    <name evidence="2" type="ORF">MNBD_GAMMA18-1370</name>
</gene>
<keyword evidence="1" id="KW-1133">Transmembrane helix</keyword>
<accession>A0A3B0ZKR9</accession>
<keyword evidence="1" id="KW-0812">Transmembrane</keyword>
<reference evidence="2" key="1">
    <citation type="submission" date="2018-06" db="EMBL/GenBank/DDBJ databases">
        <authorList>
            <person name="Zhirakovskaya E."/>
        </authorList>
    </citation>
    <scope>NUCLEOTIDE SEQUENCE</scope>
</reference>
<evidence type="ECO:0000313" key="2">
    <source>
        <dbReference type="EMBL" id="VAW87942.1"/>
    </source>
</evidence>
<proteinExistence type="predicted"/>
<dbReference type="EMBL" id="UOFP01000204">
    <property type="protein sequence ID" value="VAW87942.1"/>
    <property type="molecule type" value="Genomic_DNA"/>
</dbReference>
<name>A0A3B0ZKR9_9ZZZZ</name>
<evidence type="ECO:0000256" key="1">
    <source>
        <dbReference type="SAM" id="Phobius"/>
    </source>
</evidence>
<sequence>MRNATGPLTRQYNVVAVLVVSRLIPPTAHSIMLLIGAVA</sequence>
<feature type="transmembrane region" description="Helical" evidence="1">
    <location>
        <begin position="12"/>
        <end position="38"/>
    </location>
</feature>
<protein>
    <submittedName>
        <fullName evidence="2">Uncharacterized protein</fullName>
    </submittedName>
</protein>
<dbReference type="AlphaFoldDB" id="A0A3B0ZKR9"/>
<keyword evidence="1" id="KW-0472">Membrane</keyword>